<proteinExistence type="predicted"/>
<dbReference type="EMBL" id="VCGU01000010">
    <property type="protein sequence ID" value="TRY68244.1"/>
    <property type="molecule type" value="Genomic_DNA"/>
</dbReference>
<evidence type="ECO:0000313" key="6">
    <source>
        <dbReference type="Proteomes" id="UP000318571"/>
    </source>
</evidence>
<dbReference type="InterPro" id="IPR046982">
    <property type="entry name" value="BIN3/RVS161-like"/>
</dbReference>
<dbReference type="OMA" id="TRFCAYF"/>
<feature type="domain" description="BAR" evidence="4">
    <location>
        <begin position="17"/>
        <end position="240"/>
    </location>
</feature>
<dbReference type="GO" id="GO:0005737">
    <property type="term" value="C:cytoplasm"/>
    <property type="evidence" value="ECO:0007669"/>
    <property type="project" value="InterPro"/>
</dbReference>
<dbReference type="InterPro" id="IPR004148">
    <property type="entry name" value="BAR_dom"/>
</dbReference>
<evidence type="ECO:0000313" key="5">
    <source>
        <dbReference type="EMBL" id="TRY68244.1"/>
    </source>
</evidence>
<dbReference type="Gene3D" id="1.20.1270.60">
    <property type="entry name" value="Arfaptin homology (AH) domain/BAR domain"/>
    <property type="match status" value="1"/>
</dbReference>
<accession>A0A553NS32</accession>
<dbReference type="PROSITE" id="PS51021">
    <property type="entry name" value="BAR"/>
    <property type="match status" value="1"/>
</dbReference>
<comment type="subcellular location">
    <subcellularLocation>
        <location evidence="1">Cytoplasm</location>
        <location evidence="1">Cytoskeleton</location>
    </subcellularLocation>
</comment>
<dbReference type="GO" id="GO:0051666">
    <property type="term" value="P:actin cortical patch localization"/>
    <property type="evidence" value="ECO:0007669"/>
    <property type="project" value="InterPro"/>
</dbReference>
<dbReference type="SMART" id="SM00721">
    <property type="entry name" value="BAR"/>
    <property type="match status" value="1"/>
</dbReference>
<keyword evidence="6" id="KW-1185">Reference proteome</keyword>
<gene>
    <name evidence="5" type="ORF">TCAL_05096</name>
</gene>
<evidence type="ECO:0000256" key="2">
    <source>
        <dbReference type="ARBA" id="ARBA00022490"/>
    </source>
</evidence>
<dbReference type="Pfam" id="PF03114">
    <property type="entry name" value="BAR"/>
    <property type="match status" value="1"/>
</dbReference>
<dbReference type="GO" id="GO:0008289">
    <property type="term" value="F:lipid binding"/>
    <property type="evidence" value="ECO:0007669"/>
    <property type="project" value="TreeGrafter"/>
</dbReference>
<organism evidence="5 6">
    <name type="scientific">Tigriopus californicus</name>
    <name type="common">Marine copepod</name>
    <dbReference type="NCBI Taxonomy" id="6832"/>
    <lineage>
        <taxon>Eukaryota</taxon>
        <taxon>Metazoa</taxon>
        <taxon>Ecdysozoa</taxon>
        <taxon>Arthropoda</taxon>
        <taxon>Crustacea</taxon>
        <taxon>Multicrustacea</taxon>
        <taxon>Hexanauplia</taxon>
        <taxon>Copepoda</taxon>
        <taxon>Harpacticoida</taxon>
        <taxon>Harpacticidae</taxon>
        <taxon>Tigriopus</taxon>
    </lineage>
</organism>
<evidence type="ECO:0000256" key="1">
    <source>
        <dbReference type="ARBA" id="ARBA00004245"/>
    </source>
</evidence>
<evidence type="ECO:0000256" key="3">
    <source>
        <dbReference type="ARBA" id="ARBA00023212"/>
    </source>
</evidence>
<dbReference type="InterPro" id="IPR027267">
    <property type="entry name" value="AH/BAR_dom_sf"/>
</dbReference>
<comment type="caution">
    <text evidence="5">The sequence shown here is derived from an EMBL/GenBank/DDBJ whole genome shotgun (WGS) entry which is preliminary data.</text>
</comment>
<dbReference type="PANTHER" id="PTHR47174">
    <property type="entry name" value="BRIDGING INTEGRATOR 3"/>
    <property type="match status" value="1"/>
</dbReference>
<sequence>MTTWNPLTKKNYLVTKPLLSQELATHVEDRELALTFNHLQEFEEHAKKLYKEVKRFEDCLQSMHKTEQKMSSELCNSPSIMEHVGLRGLAEDYQSVVYQMGHNTEDLIQLSQKTVVEPMKKITGEFAAINAALRKRDQSLSDCLKAQSKYDKMNKLEKTGTNVVKTEQARKAFEDAKSEFSCQNKLLLQELPQFYEKRVSYFQPCLQALIRTQVDYYGETTRLFTHLVSSNPTTSNLAPDEEYQKEVDLLLGEINSLSIVGT</sequence>
<protein>
    <recommendedName>
        <fullName evidence="4">BAR domain-containing protein</fullName>
    </recommendedName>
</protein>
<dbReference type="GO" id="GO:0015629">
    <property type="term" value="C:actin cytoskeleton"/>
    <property type="evidence" value="ECO:0007669"/>
    <property type="project" value="TreeGrafter"/>
</dbReference>
<dbReference type="AlphaFoldDB" id="A0A553NS32"/>
<keyword evidence="2" id="KW-0963">Cytoplasm</keyword>
<dbReference type="GO" id="GO:0097320">
    <property type="term" value="P:plasma membrane tubulation"/>
    <property type="evidence" value="ECO:0007669"/>
    <property type="project" value="TreeGrafter"/>
</dbReference>
<evidence type="ECO:0000259" key="4">
    <source>
        <dbReference type="PROSITE" id="PS51021"/>
    </source>
</evidence>
<keyword evidence="3" id="KW-0206">Cytoskeleton</keyword>
<dbReference type="Proteomes" id="UP000318571">
    <property type="component" value="Chromosome 1"/>
</dbReference>
<dbReference type="GO" id="GO:0006897">
    <property type="term" value="P:endocytosis"/>
    <property type="evidence" value="ECO:0007669"/>
    <property type="project" value="InterPro"/>
</dbReference>
<reference evidence="5 6" key="1">
    <citation type="journal article" date="2018" name="Nat. Ecol. Evol.">
        <title>Genomic signatures of mitonuclear coevolution across populations of Tigriopus californicus.</title>
        <authorList>
            <person name="Barreto F.S."/>
            <person name="Watson E.T."/>
            <person name="Lima T.G."/>
            <person name="Willett C.S."/>
            <person name="Edmands S."/>
            <person name="Li W."/>
            <person name="Burton R.S."/>
        </authorList>
    </citation>
    <scope>NUCLEOTIDE SEQUENCE [LARGE SCALE GENOMIC DNA]</scope>
    <source>
        <strain evidence="5 6">San Diego</strain>
    </source>
</reference>
<dbReference type="SUPFAM" id="SSF103657">
    <property type="entry name" value="BAR/IMD domain-like"/>
    <property type="match status" value="1"/>
</dbReference>
<name>A0A553NS32_TIGCA</name>
<dbReference type="STRING" id="6832.A0A553NS32"/>
<dbReference type="OrthoDB" id="446293at2759"/>
<dbReference type="PANTHER" id="PTHR47174:SF3">
    <property type="entry name" value="BRIDGING INTEGRATOR 3"/>
    <property type="match status" value="1"/>
</dbReference>